<dbReference type="Proteomes" id="UP001501627">
    <property type="component" value="Unassembled WGS sequence"/>
</dbReference>
<reference evidence="2" key="1">
    <citation type="journal article" date="2019" name="Int. J. Syst. Evol. Microbiol.">
        <title>The Global Catalogue of Microorganisms (GCM) 10K type strain sequencing project: providing services to taxonomists for standard genome sequencing and annotation.</title>
        <authorList>
            <consortium name="The Broad Institute Genomics Platform"/>
            <consortium name="The Broad Institute Genome Sequencing Center for Infectious Disease"/>
            <person name="Wu L."/>
            <person name="Ma J."/>
        </authorList>
    </citation>
    <scope>NUCLEOTIDE SEQUENCE [LARGE SCALE GENOMIC DNA]</scope>
    <source>
        <strain evidence="2">JCM 17561</strain>
    </source>
</reference>
<name>A0ABP7S4E7_9BURK</name>
<keyword evidence="2" id="KW-1185">Reference proteome</keyword>
<proteinExistence type="predicted"/>
<comment type="caution">
    <text evidence="1">The sequence shown here is derived from an EMBL/GenBank/DDBJ whole genome shotgun (WGS) entry which is preliminary data.</text>
</comment>
<organism evidence="1 2">
    <name type="scientific">Comamonas faecalis</name>
    <dbReference type="NCBI Taxonomy" id="1387849"/>
    <lineage>
        <taxon>Bacteria</taxon>
        <taxon>Pseudomonadati</taxon>
        <taxon>Pseudomonadota</taxon>
        <taxon>Betaproteobacteria</taxon>
        <taxon>Burkholderiales</taxon>
        <taxon>Comamonadaceae</taxon>
        <taxon>Comamonas</taxon>
    </lineage>
</organism>
<evidence type="ECO:0000313" key="1">
    <source>
        <dbReference type="EMBL" id="GAA4006168.1"/>
    </source>
</evidence>
<dbReference type="EMBL" id="BAABBP010000049">
    <property type="protein sequence ID" value="GAA4006168.1"/>
    <property type="molecule type" value="Genomic_DNA"/>
</dbReference>
<gene>
    <name evidence="1" type="ORF">GCM10022279_32730</name>
</gene>
<sequence length="83" mass="8859">MHVLQFHTPANKPDTALVTSLLRPIDAQPEVKFDREHNVLEVISDADAEQVLAVLTQLGCEAQQLETMVHVSGGSTCCGSCGG</sequence>
<evidence type="ECO:0008006" key="3">
    <source>
        <dbReference type="Google" id="ProtNLM"/>
    </source>
</evidence>
<dbReference type="RefSeq" id="WP_103046103.1">
    <property type="nucleotide sequence ID" value="NZ_BAABBP010000049.1"/>
</dbReference>
<accession>A0ABP7S4E7</accession>
<evidence type="ECO:0000313" key="2">
    <source>
        <dbReference type="Proteomes" id="UP001501627"/>
    </source>
</evidence>
<protein>
    <recommendedName>
        <fullName evidence="3">Copper chaperone</fullName>
    </recommendedName>
</protein>